<evidence type="ECO:0000313" key="2">
    <source>
        <dbReference type="Proteomes" id="UP000195442"/>
    </source>
</evidence>
<proteinExistence type="predicted"/>
<organism evidence="1 2">
    <name type="scientific">Crenothrix polyspora</name>
    <dbReference type="NCBI Taxonomy" id="360316"/>
    <lineage>
        <taxon>Bacteria</taxon>
        <taxon>Pseudomonadati</taxon>
        <taxon>Pseudomonadota</taxon>
        <taxon>Gammaproteobacteria</taxon>
        <taxon>Methylococcales</taxon>
        <taxon>Crenotrichaceae</taxon>
        <taxon>Crenothrix</taxon>
    </lineage>
</organism>
<name>A0A1R4HF55_9GAMM</name>
<keyword evidence="2" id="KW-1185">Reference proteome</keyword>
<sequence length="227" mass="24572">MGGDNNNGLQTTNLSLKGKVVEATGKCSLKDLTIIIQAKVSIGDLIWRVVGEATTDVTGSFTMAYPRGVYEIAQAIVSIAPNSPVDVPVKTDDVHKAVLQTISNDFLYLLVDGSQCNESTQQNNDCDCHSNRNTTPRLPDHADLIGSDKFSQDLGGGTCINLTTPNRTLSESSYYAIVRTSDPDVANYILEKQTQTDTTDGFVKVMFSLGDGKKIERTEVNFASTIK</sequence>
<reference evidence="2" key="1">
    <citation type="submission" date="2017-02" db="EMBL/GenBank/DDBJ databases">
        <authorList>
            <person name="Daims H."/>
        </authorList>
    </citation>
    <scope>NUCLEOTIDE SEQUENCE [LARGE SCALE GENOMIC DNA]</scope>
</reference>
<dbReference type="AlphaFoldDB" id="A0A1R4HF55"/>
<gene>
    <name evidence="1" type="ORF">CRENPOLYSF2_4350002</name>
</gene>
<dbReference type="Proteomes" id="UP000195442">
    <property type="component" value="Unassembled WGS sequence"/>
</dbReference>
<dbReference type="EMBL" id="FUKJ01000374">
    <property type="protein sequence ID" value="SJM94885.1"/>
    <property type="molecule type" value="Genomic_DNA"/>
</dbReference>
<accession>A0A1R4HF55</accession>
<evidence type="ECO:0000313" key="1">
    <source>
        <dbReference type="EMBL" id="SJM94885.1"/>
    </source>
</evidence>
<protein>
    <submittedName>
        <fullName evidence="1">Uncharacterized protein</fullName>
    </submittedName>
</protein>